<protein>
    <recommendedName>
        <fullName evidence="1">Mce/MlaD domain-containing protein</fullName>
    </recommendedName>
</protein>
<dbReference type="PANTHER" id="PTHR33371">
    <property type="entry name" value="INTERMEMBRANE PHOSPHOLIPID TRANSPORT SYSTEM BINDING PROTEIN MLAD-RELATED"/>
    <property type="match status" value="1"/>
</dbReference>
<dbReference type="Pfam" id="PF02470">
    <property type="entry name" value="MlaD"/>
    <property type="match status" value="1"/>
</dbReference>
<dbReference type="Proteomes" id="UP000180166">
    <property type="component" value="Chromosome"/>
</dbReference>
<feature type="domain" description="Mce/MlaD" evidence="1">
    <location>
        <begin position="41"/>
        <end position="107"/>
    </location>
</feature>
<evidence type="ECO:0000313" key="3">
    <source>
        <dbReference type="Proteomes" id="UP000180166"/>
    </source>
</evidence>
<evidence type="ECO:0000259" key="1">
    <source>
        <dbReference type="Pfam" id="PF02470"/>
    </source>
</evidence>
<reference evidence="2 3" key="1">
    <citation type="submission" date="2016-10" db="EMBL/GenBank/DDBJ databases">
        <title>Genome sequence of Nocardia seriolae strain EM150506, isolated from Anguila japonica.</title>
        <authorList>
            <person name="Han H.-J."/>
        </authorList>
    </citation>
    <scope>NUCLEOTIDE SEQUENCE [LARGE SCALE GENOMIC DNA]</scope>
    <source>
        <strain evidence="2 3">EM150506</strain>
    </source>
</reference>
<gene>
    <name evidence="2" type="ORF">NS506_05777</name>
</gene>
<dbReference type="InterPro" id="IPR003399">
    <property type="entry name" value="Mce/MlaD"/>
</dbReference>
<evidence type="ECO:0000313" key="2">
    <source>
        <dbReference type="EMBL" id="APA99820.1"/>
    </source>
</evidence>
<sequence>MLRRYRGPLVLTTIAAVAATIGAAVVIHPNSGSTQGFCAIMPDTIGLYPGNFVTRMGVRIGTVDRTEPQGSGVRVTFSLDGDQSVSATAKAVTRSTSILADRSLELTGNNQTVPSLSPGHCIPLSDNATPKSISEITAATAGLLDGLARSGTGNTGDRVLDGLAGQLTGNGPAAGNAVASLARAVADPDHATATLGQLIADTAPLLAATRAHWDDIESALATAPPGIQSVAVQVFPAVNTIFGGLPGAMDLCLDLVRRYGTYLWPGLDTVAAALHLAATGEDSIARLANSLPALSDSIRLLSNAGTGQQISAVAPRFRLTAMPGQPEVTATDLLQLVLKGGVPQ</sequence>
<accession>A0ABC8B018</accession>
<dbReference type="PANTHER" id="PTHR33371:SF16">
    <property type="entry name" value="MCE-FAMILY PROTEIN MCE3F"/>
    <property type="match status" value="1"/>
</dbReference>
<dbReference type="InterPro" id="IPR052336">
    <property type="entry name" value="MlaD_Phospholipid_Transporter"/>
</dbReference>
<dbReference type="EMBL" id="CP017839">
    <property type="protein sequence ID" value="APA99820.1"/>
    <property type="molecule type" value="Genomic_DNA"/>
</dbReference>
<organism evidence="2 3">
    <name type="scientific">Nocardia seriolae</name>
    <dbReference type="NCBI Taxonomy" id="37332"/>
    <lineage>
        <taxon>Bacteria</taxon>
        <taxon>Bacillati</taxon>
        <taxon>Actinomycetota</taxon>
        <taxon>Actinomycetes</taxon>
        <taxon>Mycobacteriales</taxon>
        <taxon>Nocardiaceae</taxon>
        <taxon>Nocardia</taxon>
    </lineage>
</organism>
<proteinExistence type="predicted"/>
<name>A0ABC8B018_9NOCA</name>
<dbReference type="RefSeq" id="WP_158660830.1">
    <property type="nucleotide sequence ID" value="NZ_CP017839.1"/>
</dbReference>
<dbReference type="KEGG" id="nsr:NS506_05777"/>
<dbReference type="AlphaFoldDB" id="A0ABC8B018"/>